<comment type="similarity">
    <text evidence="1">Belongs to the protein-tyrosine phosphatase family.</text>
</comment>
<reference evidence="3 4" key="1">
    <citation type="submission" date="2013-07" db="EMBL/GenBank/DDBJ databases">
        <authorList>
            <consortium name="DOE Joint Genome Institute"/>
            <person name="Eisen J."/>
            <person name="Huntemann M."/>
            <person name="Han J."/>
            <person name="Chen A."/>
            <person name="Kyrpides N."/>
            <person name="Mavromatis K."/>
            <person name="Markowitz V."/>
            <person name="Palaniappan K."/>
            <person name="Ivanova N."/>
            <person name="Schaumberg A."/>
            <person name="Pati A."/>
            <person name="Liolios K."/>
            <person name="Nordberg H.P."/>
            <person name="Cantor M.N."/>
            <person name="Hua S.X."/>
            <person name="Woyke T."/>
        </authorList>
    </citation>
    <scope>NUCLEOTIDE SEQUENCE [LARGE SCALE GENOMIC DNA]</scope>
    <source>
        <strain evidence="3 4">DSM 44712</strain>
    </source>
</reference>
<dbReference type="PANTHER" id="PTHR31126:SF1">
    <property type="entry name" value="TYROSINE SPECIFIC PROTEIN PHOSPHATASES DOMAIN-CONTAINING PROTEIN"/>
    <property type="match status" value="1"/>
</dbReference>
<evidence type="ECO:0000259" key="2">
    <source>
        <dbReference type="PROSITE" id="PS50056"/>
    </source>
</evidence>
<protein>
    <submittedName>
        <fullName evidence="3">Protein tyrosine/serine phosphatase</fullName>
    </submittedName>
</protein>
<dbReference type="HOGENOM" id="CLU_057546_3_2_11"/>
<feature type="domain" description="Tyrosine specific protein phosphatases" evidence="2">
    <location>
        <begin position="115"/>
        <end position="149"/>
    </location>
</feature>
<dbReference type="InterPro" id="IPR000387">
    <property type="entry name" value="Tyr_Pase_dom"/>
</dbReference>
<dbReference type="SUPFAM" id="SSF52799">
    <property type="entry name" value="(Phosphotyrosine protein) phosphatases II"/>
    <property type="match status" value="1"/>
</dbReference>
<accession>A0A010Z331</accession>
<sequence>MTAATTRAVPLPGTYNVRDAGGYATAGGGSVRRGLLIRADGLSGLDDEGRAQLAALGVRTVIDLREGAEVEVAPDALGDLPIRYRHLPAFAGVAAQERPRSLQDAYHLMVDECGDALAAVIPALAEPGALPAVVHCTAGKDRTGVVIAIVHALLGVGAADVEADYAATARNLSTGFADKIRATMPPGEHTDAMLAEMLACPPELIRATLARIGDVEQYLTAHGLPPGAVAGLRAALLDRP</sequence>
<evidence type="ECO:0000313" key="4">
    <source>
        <dbReference type="Proteomes" id="UP000021053"/>
    </source>
</evidence>
<comment type="caution">
    <text evidence="3">The sequence shown here is derived from an EMBL/GenBank/DDBJ whole genome shotgun (WGS) entry which is preliminary data.</text>
</comment>
<evidence type="ECO:0000256" key="1">
    <source>
        <dbReference type="ARBA" id="ARBA00009580"/>
    </source>
</evidence>
<keyword evidence="4" id="KW-1185">Reference proteome</keyword>
<dbReference type="InterPro" id="IPR016130">
    <property type="entry name" value="Tyr_Pase_AS"/>
</dbReference>
<evidence type="ECO:0000313" key="3">
    <source>
        <dbReference type="EMBL" id="EXG81813.1"/>
    </source>
</evidence>
<dbReference type="InterPro" id="IPR029021">
    <property type="entry name" value="Prot-tyrosine_phosphatase-like"/>
</dbReference>
<proteinExistence type="inferred from homology"/>
<dbReference type="PROSITE" id="PS50056">
    <property type="entry name" value="TYR_PHOSPHATASE_2"/>
    <property type="match status" value="1"/>
</dbReference>
<dbReference type="Pfam" id="PF13350">
    <property type="entry name" value="Y_phosphatase3"/>
    <property type="match status" value="1"/>
</dbReference>
<dbReference type="PROSITE" id="PS00383">
    <property type="entry name" value="TYR_PHOSPHATASE_1"/>
    <property type="match status" value="1"/>
</dbReference>
<dbReference type="PANTHER" id="PTHR31126">
    <property type="entry name" value="TYROSINE-PROTEIN PHOSPHATASE"/>
    <property type="match status" value="1"/>
</dbReference>
<name>A0A010Z331_9ACTN</name>
<dbReference type="EMBL" id="JFBT01000001">
    <property type="protein sequence ID" value="EXG81813.1"/>
    <property type="molecule type" value="Genomic_DNA"/>
</dbReference>
<dbReference type="InterPro" id="IPR026893">
    <property type="entry name" value="Tyr/Ser_Pase_IphP-type"/>
</dbReference>
<dbReference type="Proteomes" id="UP000021053">
    <property type="component" value="Unassembled WGS sequence"/>
</dbReference>
<dbReference type="RefSeq" id="WP_051570204.1">
    <property type="nucleotide sequence ID" value="NZ_KK073874.1"/>
</dbReference>
<dbReference type="AlphaFoldDB" id="A0A010Z331"/>
<dbReference type="OrthoDB" id="1188001at2"/>
<organism evidence="3 4">
    <name type="scientific">Cryptosporangium arvum DSM 44712</name>
    <dbReference type="NCBI Taxonomy" id="927661"/>
    <lineage>
        <taxon>Bacteria</taxon>
        <taxon>Bacillati</taxon>
        <taxon>Actinomycetota</taxon>
        <taxon>Actinomycetes</taxon>
        <taxon>Cryptosporangiales</taxon>
        <taxon>Cryptosporangiaceae</taxon>
        <taxon>Cryptosporangium</taxon>
    </lineage>
</organism>
<dbReference type="Gene3D" id="3.90.190.10">
    <property type="entry name" value="Protein tyrosine phosphatase superfamily"/>
    <property type="match status" value="1"/>
</dbReference>
<dbReference type="GO" id="GO:0004721">
    <property type="term" value="F:phosphoprotein phosphatase activity"/>
    <property type="evidence" value="ECO:0007669"/>
    <property type="project" value="InterPro"/>
</dbReference>
<gene>
    <name evidence="3" type="ORF">CryarDRAFT_2933</name>
</gene>